<keyword evidence="4" id="KW-0378">Hydrolase</keyword>
<evidence type="ECO:0000256" key="1">
    <source>
        <dbReference type="ARBA" id="ARBA00004651"/>
    </source>
</evidence>
<dbReference type="InterPro" id="IPR003594">
    <property type="entry name" value="HATPase_dom"/>
</dbReference>
<evidence type="ECO:0000313" key="10">
    <source>
        <dbReference type="Proteomes" id="UP000276542"/>
    </source>
</evidence>
<comment type="caution">
    <text evidence="9">The sequence shown here is derived from an EMBL/GenBank/DDBJ whole genome shotgun (WGS) entry which is preliminary data.</text>
</comment>
<dbReference type="Pfam" id="PF05231">
    <property type="entry name" value="MASE1"/>
    <property type="match status" value="1"/>
</dbReference>
<feature type="transmembrane region" description="Helical" evidence="7">
    <location>
        <begin position="117"/>
        <end position="143"/>
    </location>
</feature>
<organism evidence="9 10">
    <name type="scientific">Nocardioides cavernaquae</name>
    <dbReference type="NCBI Taxonomy" id="2321396"/>
    <lineage>
        <taxon>Bacteria</taxon>
        <taxon>Bacillati</taxon>
        <taxon>Actinomycetota</taxon>
        <taxon>Actinomycetes</taxon>
        <taxon>Propionibacteriales</taxon>
        <taxon>Nocardioidaceae</taxon>
        <taxon>Nocardioides</taxon>
    </lineage>
</organism>
<protein>
    <submittedName>
        <fullName evidence="9">Serine/threonine protein phosphatase</fullName>
    </submittedName>
</protein>
<dbReference type="SUPFAM" id="SSF81606">
    <property type="entry name" value="PP2C-like"/>
    <property type="match status" value="1"/>
</dbReference>
<dbReference type="PANTHER" id="PTHR43156">
    <property type="entry name" value="STAGE II SPORULATION PROTEIN E-RELATED"/>
    <property type="match status" value="1"/>
</dbReference>
<keyword evidence="10" id="KW-1185">Reference proteome</keyword>
<comment type="subcellular location">
    <subcellularLocation>
        <location evidence="1">Cell membrane</location>
        <topology evidence="1">Multi-pass membrane protein</topology>
    </subcellularLocation>
</comment>
<evidence type="ECO:0000256" key="2">
    <source>
        <dbReference type="ARBA" id="ARBA00022475"/>
    </source>
</evidence>
<dbReference type="PROSITE" id="PS50890">
    <property type="entry name" value="PUA"/>
    <property type="match status" value="1"/>
</dbReference>
<feature type="domain" description="PPM-type phosphatase" evidence="8">
    <location>
        <begin position="347"/>
        <end position="561"/>
    </location>
</feature>
<dbReference type="CDD" id="cd16936">
    <property type="entry name" value="HATPase_RsbW-like"/>
    <property type="match status" value="1"/>
</dbReference>
<dbReference type="InterPro" id="IPR052016">
    <property type="entry name" value="Bact_Sigma-Reg"/>
</dbReference>
<accession>A0A3A5HD44</accession>
<proteinExistence type="predicted"/>
<name>A0A3A5HD44_9ACTN</name>
<dbReference type="GO" id="GO:0016791">
    <property type="term" value="F:phosphatase activity"/>
    <property type="evidence" value="ECO:0007669"/>
    <property type="project" value="TreeGrafter"/>
</dbReference>
<evidence type="ECO:0000256" key="5">
    <source>
        <dbReference type="ARBA" id="ARBA00022989"/>
    </source>
</evidence>
<dbReference type="RefSeq" id="WP_120061381.1">
    <property type="nucleotide sequence ID" value="NZ_QYRP01000002.1"/>
</dbReference>
<dbReference type="InterPro" id="IPR007895">
    <property type="entry name" value="MASE1"/>
</dbReference>
<keyword evidence="6 7" id="KW-0472">Membrane</keyword>
<evidence type="ECO:0000259" key="8">
    <source>
        <dbReference type="SMART" id="SM00331"/>
    </source>
</evidence>
<dbReference type="InterPro" id="IPR001932">
    <property type="entry name" value="PPM-type_phosphatase-like_dom"/>
</dbReference>
<dbReference type="Gene3D" id="3.30.565.10">
    <property type="entry name" value="Histidine kinase-like ATPase, C-terminal domain"/>
    <property type="match status" value="1"/>
</dbReference>
<dbReference type="GO" id="GO:0005886">
    <property type="term" value="C:plasma membrane"/>
    <property type="evidence" value="ECO:0007669"/>
    <property type="project" value="UniProtKB-SubCell"/>
</dbReference>
<keyword evidence="5 7" id="KW-1133">Transmembrane helix</keyword>
<sequence>MPDAVDGLARRAGLLLAVGIAYYVGARLGLRLSLVEHNVTPLWPPTGIAVAAFVLLGRSMWPAVAAAAFLVNLPISENALAAGTTAVGNVLAPYVAVVLLERFGFRRQLDRQRDAHLIVVVALVSMLVSATIGAVTLVVSGAIDANSFVEAWAVWWTGDTMGVILVAPFFLAIPLFRELPRWHVGQWVEAVVVAVCVAGVALVGMRADIPVLFPVLPILGWAAWRLQLRGAAPAALVASVAITWSVTHDSALFAPGSLFEQMLTLQGFNACVALTSFFLAALVSERIRTAEVLEQTARALEDRVRYETQGRSDALVELSKEAARSEREHEIAVTLQRTLLPGHLPAIPGVGIAARYIPASSDMQVGGDWYDVVQLPQGLIGLAIGDVAGHGLAAAATMGQLRMAVRAYALQDSAPASVMARLHQLASQPPAATMTTLLYLVFDPDSRILTFANAGHPPALRVSAGDAAYLGEATSPPLGVSTAGTHGESSVELAPGTTLLLYTDGLIERRGVSIQDGLDRLQALSLTLGDTDLDELCDVLLGSLLDQGPVEDDVALLVLRTAHSDGSPLHIDVLAEPQVLVQIRSACRHWLRDLGVSHSIAEEILVACGEACNNVVEHAYGAAPGPLEVDLRMVGGSVEIAVRDYGTWRPEADRGGGWGLDLTRALMDSVDVRARKKGTQVVMRRAVGIGGGP</sequence>
<dbReference type="AlphaFoldDB" id="A0A3A5HD44"/>
<dbReference type="OrthoDB" id="118142at2"/>
<evidence type="ECO:0000256" key="4">
    <source>
        <dbReference type="ARBA" id="ARBA00022801"/>
    </source>
</evidence>
<feature type="transmembrane region" description="Helical" evidence="7">
    <location>
        <begin position="155"/>
        <end position="175"/>
    </location>
</feature>
<feature type="transmembrane region" description="Helical" evidence="7">
    <location>
        <begin position="12"/>
        <end position="30"/>
    </location>
</feature>
<gene>
    <name evidence="9" type="ORF">D4739_15130</name>
</gene>
<evidence type="ECO:0000313" key="9">
    <source>
        <dbReference type="EMBL" id="RJS47415.1"/>
    </source>
</evidence>
<reference evidence="10" key="1">
    <citation type="submission" date="2018-09" db="EMBL/GenBank/DDBJ databases">
        <authorList>
            <person name="Zhu H."/>
        </authorList>
    </citation>
    <scope>NUCLEOTIDE SEQUENCE [LARGE SCALE GENOMIC DNA]</scope>
    <source>
        <strain evidence="10">K1W22B-1</strain>
    </source>
</reference>
<keyword evidence="2" id="KW-1003">Cell membrane</keyword>
<dbReference type="Proteomes" id="UP000276542">
    <property type="component" value="Unassembled WGS sequence"/>
</dbReference>
<dbReference type="Pfam" id="PF13581">
    <property type="entry name" value="HATPase_c_2"/>
    <property type="match status" value="1"/>
</dbReference>
<dbReference type="Pfam" id="PF07228">
    <property type="entry name" value="SpoIIE"/>
    <property type="match status" value="1"/>
</dbReference>
<dbReference type="InterPro" id="IPR036890">
    <property type="entry name" value="HATPase_C_sf"/>
</dbReference>
<evidence type="ECO:0000256" key="7">
    <source>
        <dbReference type="SAM" id="Phobius"/>
    </source>
</evidence>
<keyword evidence="3 7" id="KW-0812">Transmembrane</keyword>
<dbReference type="Gene3D" id="3.60.40.10">
    <property type="entry name" value="PPM-type phosphatase domain"/>
    <property type="match status" value="1"/>
</dbReference>
<evidence type="ECO:0000256" key="3">
    <source>
        <dbReference type="ARBA" id="ARBA00022692"/>
    </source>
</evidence>
<feature type="transmembrane region" description="Helical" evidence="7">
    <location>
        <begin position="42"/>
        <end position="61"/>
    </location>
</feature>
<dbReference type="InterPro" id="IPR036457">
    <property type="entry name" value="PPM-type-like_dom_sf"/>
</dbReference>
<dbReference type="SUPFAM" id="SSF55874">
    <property type="entry name" value="ATPase domain of HSP90 chaperone/DNA topoisomerase II/histidine kinase"/>
    <property type="match status" value="1"/>
</dbReference>
<dbReference type="PANTHER" id="PTHR43156:SF2">
    <property type="entry name" value="STAGE II SPORULATION PROTEIN E"/>
    <property type="match status" value="1"/>
</dbReference>
<dbReference type="EMBL" id="QYRP01000002">
    <property type="protein sequence ID" value="RJS47415.1"/>
    <property type="molecule type" value="Genomic_DNA"/>
</dbReference>
<evidence type="ECO:0000256" key="6">
    <source>
        <dbReference type="ARBA" id="ARBA00023136"/>
    </source>
</evidence>
<feature type="transmembrane region" description="Helical" evidence="7">
    <location>
        <begin position="81"/>
        <end position="105"/>
    </location>
</feature>
<feature type="transmembrane region" description="Helical" evidence="7">
    <location>
        <begin position="187"/>
        <end position="205"/>
    </location>
</feature>
<dbReference type="SMART" id="SM00331">
    <property type="entry name" value="PP2C_SIG"/>
    <property type="match status" value="1"/>
</dbReference>